<proteinExistence type="predicted"/>
<dbReference type="Proteomes" id="UP000291485">
    <property type="component" value="Unassembled WGS sequence"/>
</dbReference>
<evidence type="ECO:0000313" key="1">
    <source>
        <dbReference type="EMBL" id="TCD10507.1"/>
    </source>
</evidence>
<dbReference type="AlphaFoldDB" id="A0A4R0P4C1"/>
<name>A0A4R0P4C1_9SPHI</name>
<protein>
    <submittedName>
        <fullName evidence="1">Uncharacterized protein</fullName>
    </submittedName>
</protein>
<gene>
    <name evidence="1" type="ORF">EZ449_09170</name>
</gene>
<sequence length="200" mass="23393">MKSYLTILITFIAYSYGFSQEKLLKDIDFDGVKDTVYFETKRAIIVCRLTSQKFKPIKSKPISIEYAAKYGIRNSENGFEFFIEYNRYGAVSQFRYEKESKKIRLIGMKHRESGVTEFDANGEASINLLNGNYIGNWAYNDVKNEKYLIPIPIIKQKMWFKPMYLNGFSQSSYDNFLSKSSALFVKSHELDIIKRNQTKH</sequence>
<evidence type="ECO:0000313" key="2">
    <source>
        <dbReference type="Proteomes" id="UP000291485"/>
    </source>
</evidence>
<dbReference type="RefSeq" id="WP_131557925.1">
    <property type="nucleotide sequence ID" value="NZ_SJSN01000006.1"/>
</dbReference>
<comment type="caution">
    <text evidence="1">The sequence shown here is derived from an EMBL/GenBank/DDBJ whole genome shotgun (WGS) entry which is preliminary data.</text>
</comment>
<dbReference type="OrthoDB" id="1439845at2"/>
<organism evidence="1 2">
    <name type="scientific">Pedobacter frigidisoli</name>
    <dbReference type="NCBI Taxonomy" id="2530455"/>
    <lineage>
        <taxon>Bacteria</taxon>
        <taxon>Pseudomonadati</taxon>
        <taxon>Bacteroidota</taxon>
        <taxon>Sphingobacteriia</taxon>
        <taxon>Sphingobacteriales</taxon>
        <taxon>Sphingobacteriaceae</taxon>
        <taxon>Pedobacter</taxon>
    </lineage>
</organism>
<keyword evidence="2" id="KW-1185">Reference proteome</keyword>
<dbReference type="EMBL" id="SJSN01000006">
    <property type="protein sequence ID" value="TCD10507.1"/>
    <property type="molecule type" value="Genomic_DNA"/>
</dbReference>
<accession>A0A4R0P4C1</accession>
<reference evidence="1 2" key="1">
    <citation type="submission" date="2019-02" db="EMBL/GenBank/DDBJ databases">
        <title>Pedobacter sp. RP-3-11 sp. nov., isolated from Arctic soil.</title>
        <authorList>
            <person name="Dahal R.H."/>
        </authorList>
    </citation>
    <scope>NUCLEOTIDE SEQUENCE [LARGE SCALE GENOMIC DNA]</scope>
    <source>
        <strain evidence="1 2">RP-3-11</strain>
    </source>
</reference>